<organism evidence="20 21">
    <name type="scientific">Corchorus olitorius</name>
    <dbReference type="NCBI Taxonomy" id="93759"/>
    <lineage>
        <taxon>Eukaryota</taxon>
        <taxon>Viridiplantae</taxon>
        <taxon>Streptophyta</taxon>
        <taxon>Embryophyta</taxon>
        <taxon>Tracheophyta</taxon>
        <taxon>Spermatophyta</taxon>
        <taxon>Magnoliopsida</taxon>
        <taxon>eudicotyledons</taxon>
        <taxon>Gunneridae</taxon>
        <taxon>Pentapetalae</taxon>
        <taxon>rosids</taxon>
        <taxon>malvids</taxon>
        <taxon>Malvales</taxon>
        <taxon>Malvaceae</taxon>
        <taxon>Grewioideae</taxon>
        <taxon>Apeibeae</taxon>
        <taxon>Corchorus</taxon>
    </lineage>
</organism>
<evidence type="ECO:0000256" key="9">
    <source>
        <dbReference type="ARBA" id="ARBA00022884"/>
    </source>
</evidence>
<dbReference type="InterPro" id="IPR014014">
    <property type="entry name" value="RNA_helicase_DEAD_Q_motif"/>
</dbReference>
<dbReference type="CDD" id="cd17946">
    <property type="entry name" value="DEADc_DDX24"/>
    <property type="match status" value="1"/>
</dbReference>
<dbReference type="OrthoDB" id="4310724at2759"/>
<evidence type="ECO:0000256" key="1">
    <source>
        <dbReference type="ARBA" id="ARBA00004141"/>
    </source>
</evidence>
<evidence type="ECO:0000256" key="8">
    <source>
        <dbReference type="ARBA" id="ARBA00022840"/>
    </source>
</evidence>
<dbReference type="Pfam" id="PF03092">
    <property type="entry name" value="BT1"/>
    <property type="match status" value="1"/>
</dbReference>
<feature type="domain" description="Helicase C-terminal" evidence="18">
    <location>
        <begin position="627"/>
        <end position="788"/>
    </location>
</feature>
<evidence type="ECO:0000256" key="11">
    <source>
        <dbReference type="ARBA" id="ARBA00023136"/>
    </source>
</evidence>
<dbReference type="InterPro" id="IPR014001">
    <property type="entry name" value="Helicase_ATP-bd"/>
</dbReference>
<evidence type="ECO:0000256" key="5">
    <source>
        <dbReference type="ARBA" id="ARBA00022741"/>
    </source>
</evidence>
<feature type="transmembrane region" description="Helical" evidence="16">
    <location>
        <begin position="94"/>
        <end position="115"/>
    </location>
</feature>
<dbReference type="InterPro" id="IPR039309">
    <property type="entry name" value="BT1"/>
</dbReference>
<dbReference type="InterPro" id="IPR027417">
    <property type="entry name" value="P-loop_NTPase"/>
</dbReference>
<dbReference type="SMART" id="SM00490">
    <property type="entry name" value="HELICc"/>
    <property type="match status" value="1"/>
</dbReference>
<evidence type="ECO:0000259" key="18">
    <source>
        <dbReference type="PROSITE" id="PS51194"/>
    </source>
</evidence>
<dbReference type="Proteomes" id="UP000187203">
    <property type="component" value="Unassembled WGS sequence"/>
</dbReference>
<dbReference type="PROSITE" id="PS51192">
    <property type="entry name" value="HELICASE_ATP_BIND_1"/>
    <property type="match status" value="1"/>
</dbReference>
<dbReference type="PROSITE" id="PS51194">
    <property type="entry name" value="HELICASE_CTER"/>
    <property type="match status" value="1"/>
</dbReference>
<comment type="subcellular location">
    <subcellularLocation>
        <location evidence="1">Membrane</location>
        <topology evidence="1">Multi-pass membrane protein</topology>
    </subcellularLocation>
</comment>
<evidence type="ECO:0000256" key="6">
    <source>
        <dbReference type="ARBA" id="ARBA00022801"/>
    </source>
</evidence>
<dbReference type="InterPro" id="IPR011545">
    <property type="entry name" value="DEAD/DEAH_box_helicase_dom"/>
</dbReference>
<keyword evidence="9 13" id="KW-0694">RNA-binding</keyword>
<dbReference type="CDD" id="cd18787">
    <property type="entry name" value="SF2_C_DEAD"/>
    <property type="match status" value="1"/>
</dbReference>
<comment type="catalytic activity">
    <reaction evidence="13">
        <text>ATP + H2O = ADP + phosphate + H(+)</text>
        <dbReference type="Rhea" id="RHEA:13065"/>
        <dbReference type="ChEBI" id="CHEBI:15377"/>
        <dbReference type="ChEBI" id="CHEBI:15378"/>
        <dbReference type="ChEBI" id="CHEBI:30616"/>
        <dbReference type="ChEBI" id="CHEBI:43474"/>
        <dbReference type="ChEBI" id="CHEBI:456216"/>
        <dbReference type="EC" id="3.6.4.13"/>
    </reaction>
</comment>
<keyword evidence="14" id="KW-0175">Coiled coil</keyword>
<dbReference type="GO" id="GO:0016020">
    <property type="term" value="C:membrane"/>
    <property type="evidence" value="ECO:0007669"/>
    <property type="project" value="UniProtKB-SubCell"/>
</dbReference>
<keyword evidence="6 13" id="KW-0378">Hydrolase</keyword>
<comment type="similarity">
    <text evidence="13">Belongs to the DEAD box helicase family.</text>
</comment>
<dbReference type="STRING" id="93759.A0A1R3JKH5"/>
<evidence type="ECO:0000256" key="15">
    <source>
        <dbReference type="SAM" id="MobiDB-lite"/>
    </source>
</evidence>
<dbReference type="EC" id="3.6.4.13" evidence="13"/>
<comment type="function">
    <text evidence="13">RNA helicase.</text>
</comment>
<gene>
    <name evidence="20" type="ORF">COLO4_15998</name>
</gene>
<comment type="domain">
    <text evidence="13">The Q motif is unique to and characteristic of the DEAD box family of RNA helicases and controls ATP binding and hydrolysis.</text>
</comment>
<keyword evidence="8 13" id="KW-0067">ATP-binding</keyword>
<feature type="region of interest" description="Disordered" evidence="15">
    <location>
        <begin position="941"/>
        <end position="961"/>
    </location>
</feature>
<dbReference type="GO" id="GO:0005524">
    <property type="term" value="F:ATP binding"/>
    <property type="evidence" value="ECO:0007669"/>
    <property type="project" value="UniProtKB-UniRule"/>
</dbReference>
<accession>A0A1R3JKH5</accession>
<evidence type="ECO:0000313" key="21">
    <source>
        <dbReference type="Proteomes" id="UP000187203"/>
    </source>
</evidence>
<dbReference type="PANTHER" id="PTHR24031">
    <property type="entry name" value="RNA HELICASE"/>
    <property type="match status" value="1"/>
</dbReference>
<evidence type="ECO:0000256" key="13">
    <source>
        <dbReference type="RuleBase" id="RU365068"/>
    </source>
</evidence>
<evidence type="ECO:0000256" key="7">
    <source>
        <dbReference type="ARBA" id="ARBA00022806"/>
    </source>
</evidence>
<evidence type="ECO:0000256" key="4">
    <source>
        <dbReference type="ARBA" id="ARBA00022692"/>
    </source>
</evidence>
<dbReference type="AlphaFoldDB" id="A0A1R3JKH5"/>
<dbReference type="GO" id="GO:0003724">
    <property type="term" value="F:RNA helicase activity"/>
    <property type="evidence" value="ECO:0007669"/>
    <property type="project" value="UniProtKB-EC"/>
</dbReference>
<dbReference type="SUPFAM" id="SSF103473">
    <property type="entry name" value="MFS general substrate transporter"/>
    <property type="match status" value="1"/>
</dbReference>
<keyword evidence="5 13" id="KW-0547">Nucleotide-binding</keyword>
<dbReference type="GO" id="GO:0016787">
    <property type="term" value="F:hydrolase activity"/>
    <property type="evidence" value="ECO:0007669"/>
    <property type="project" value="UniProtKB-KW"/>
</dbReference>
<evidence type="ECO:0000256" key="3">
    <source>
        <dbReference type="ARBA" id="ARBA00022448"/>
    </source>
</evidence>
<evidence type="ECO:0000256" key="10">
    <source>
        <dbReference type="ARBA" id="ARBA00022989"/>
    </source>
</evidence>
<comment type="similarity">
    <text evidence="2">Belongs to the major facilitator superfamily. Folate-biopterin transporter (TC 2.A.71) family.</text>
</comment>
<keyword evidence="7 13" id="KW-0347">Helicase</keyword>
<dbReference type="Pfam" id="PF00271">
    <property type="entry name" value="Helicase_C"/>
    <property type="match status" value="1"/>
</dbReference>
<sequence length="961" mass="106896">MAYNLNLNPSTLQLVQNSGNLPMVAKPLYGILSDVLYIGGAHRIPYISIGGQALPTLMACVLLSNLGASITEVAKDALVAEYGKKHKITGLQSYAFMAAAAGGILGNLLGGYFLLKAPPRTMFFIFSVLLSLQLVVSLSAREECLGLPRPSNQILTRQSISETIRKQISDLMIAINEDSIFRPLIWIVTSIAMVPILSELDRLDSLPWSSSLPDKEEDENFSLFVGSGDLDGGFLSLEEIDEADYSLDVPGIKKKTSDKKSKSKKQKLSEVSEGSAEDVEAEPADAMAEEKNVKAKKKKKKSKKRKEKTTEQEKEAATVSDNKDDEEEEMLDEAEAYSEFYAWNELRLHPLLMKSISRLGFKEPTPIQKACIPAAAHQGKDVIGAAETGSGKTLAFGLPILQRLLEEQEKAATKMLEQKGDEAGNYAPKGVLRALIITPTRELALQVTDHLKEVAKGINVRVVPIVGGMSAEKQERLLKTRPEIIVGTPGRLWELISDGEKHLTELHSLSFFVLDEADRMVEAGHFRELQSIIDLLPMTNGVSQEQSQNTQNCVTVSSLSRKKRQTFVFSATLALSADFRKKLKRGSLKSKQSAEGLNSIEILSERAGMKPNAAIIDLTNASILAKNLEESFIECREEDKDAYLYYILSVHGEGRTIVFCTSIAALRHISSHLRILGINVSTLHAQMQQRARLKAMDRFRANEHGILVATDVAARGLDIPGVRTVVHYQLPHSAEVYVHRSGRTARASAEGCSIALISPNDSAKFASLCKSFSKESIRRFPLENSYLPEVMKRVSLARQIDKILRKDSQERANKSWLERSAESLELEMDNYDSEEERVKNIKQKKASSTQLKKLQQELSSMLSRPLRPKTFSHRYPAAGGVTHLIQNQFEELAKQNVDSNLASGENKRRKMVVIGQDCLEPLQALRNAGREVHLDIKEMAEKRRNVESLRRKRKEEKKRNT</sequence>
<dbReference type="InterPro" id="IPR001650">
    <property type="entry name" value="Helicase_C-like"/>
</dbReference>
<keyword evidence="11 16" id="KW-0472">Membrane</keyword>
<dbReference type="Pfam" id="PF00270">
    <property type="entry name" value="DEAD"/>
    <property type="match status" value="1"/>
</dbReference>
<dbReference type="GO" id="GO:0003723">
    <property type="term" value="F:RNA binding"/>
    <property type="evidence" value="ECO:0007669"/>
    <property type="project" value="UniProtKB-UniRule"/>
</dbReference>
<dbReference type="PROSITE" id="PS51195">
    <property type="entry name" value="Q_MOTIF"/>
    <property type="match status" value="1"/>
</dbReference>
<proteinExistence type="inferred from homology"/>
<feature type="short sequence motif" description="Q motif" evidence="12">
    <location>
        <begin position="341"/>
        <end position="369"/>
    </location>
</feature>
<feature type="compositionally biased region" description="Basic residues" evidence="15">
    <location>
        <begin position="252"/>
        <end position="266"/>
    </location>
</feature>
<dbReference type="SMART" id="SM00487">
    <property type="entry name" value="DEXDc"/>
    <property type="match status" value="1"/>
</dbReference>
<dbReference type="PROSITE" id="PS00039">
    <property type="entry name" value="DEAD_ATP_HELICASE"/>
    <property type="match status" value="1"/>
</dbReference>
<name>A0A1R3JKH5_9ROSI</name>
<evidence type="ECO:0000256" key="12">
    <source>
        <dbReference type="PROSITE-ProRule" id="PRU00552"/>
    </source>
</evidence>
<keyword evidence="21" id="KW-1185">Reference proteome</keyword>
<dbReference type="SUPFAM" id="SSF52540">
    <property type="entry name" value="P-loop containing nucleoside triphosphate hydrolases"/>
    <property type="match status" value="1"/>
</dbReference>
<dbReference type="InterPro" id="IPR036259">
    <property type="entry name" value="MFS_trans_sf"/>
</dbReference>
<reference evidence="21" key="1">
    <citation type="submission" date="2013-09" db="EMBL/GenBank/DDBJ databases">
        <title>Corchorus olitorius genome sequencing.</title>
        <authorList>
            <person name="Alam M."/>
            <person name="Haque M.S."/>
            <person name="Islam M.S."/>
            <person name="Emdad E.M."/>
            <person name="Islam M.M."/>
            <person name="Ahmed B."/>
            <person name="Halim A."/>
            <person name="Hossen Q.M.M."/>
            <person name="Hossain M.Z."/>
            <person name="Ahmed R."/>
            <person name="Khan M.M."/>
            <person name="Islam R."/>
            <person name="Rashid M.M."/>
            <person name="Khan S.A."/>
            <person name="Rahman M.S."/>
            <person name="Alam M."/>
            <person name="Yahiya A.S."/>
            <person name="Khan M.S."/>
            <person name="Azam M.S."/>
            <person name="Haque T."/>
            <person name="Lashkar M.Z.H."/>
            <person name="Akhand A.I."/>
            <person name="Morshed G."/>
            <person name="Roy S."/>
            <person name="Uddin K.S."/>
            <person name="Rabeya T."/>
            <person name="Hossain A.S."/>
            <person name="Chowdhury A."/>
            <person name="Snigdha A.R."/>
            <person name="Mortoza M.S."/>
            <person name="Matin S.A."/>
            <person name="Hoque S.M.E."/>
            <person name="Islam M.K."/>
            <person name="Roy D.K."/>
            <person name="Haider R."/>
            <person name="Moosa M.M."/>
            <person name="Elias S.M."/>
            <person name="Hasan A.M."/>
            <person name="Jahan S."/>
            <person name="Shafiuddin M."/>
            <person name="Mahmood N."/>
            <person name="Shommy N.S."/>
        </authorList>
    </citation>
    <scope>NUCLEOTIDE SEQUENCE [LARGE SCALE GENOMIC DNA]</scope>
    <source>
        <strain evidence="21">cv. O-4</strain>
    </source>
</reference>
<keyword evidence="10 16" id="KW-1133">Transmembrane helix</keyword>
<feature type="region of interest" description="Disordered" evidence="15">
    <location>
        <begin position="252"/>
        <end position="331"/>
    </location>
</feature>
<protein>
    <recommendedName>
        <fullName evidence="13">ATP-dependent RNA helicase</fullName>
        <ecNumber evidence="13">3.6.4.13</ecNumber>
    </recommendedName>
</protein>
<dbReference type="InterPro" id="IPR000629">
    <property type="entry name" value="RNA-helicase_DEAD-box_CS"/>
</dbReference>
<evidence type="ECO:0000313" key="20">
    <source>
        <dbReference type="EMBL" id="OMO95308.1"/>
    </source>
</evidence>
<evidence type="ECO:0000259" key="17">
    <source>
        <dbReference type="PROSITE" id="PS51192"/>
    </source>
</evidence>
<evidence type="ECO:0000256" key="16">
    <source>
        <dbReference type="SAM" id="Phobius"/>
    </source>
</evidence>
<feature type="compositionally biased region" description="Basic residues" evidence="15">
    <location>
        <begin position="294"/>
        <end position="307"/>
    </location>
</feature>
<dbReference type="Gene3D" id="3.40.50.300">
    <property type="entry name" value="P-loop containing nucleotide triphosphate hydrolases"/>
    <property type="match status" value="2"/>
</dbReference>
<comment type="caution">
    <text evidence="20">The sequence shown here is derived from an EMBL/GenBank/DDBJ whole genome shotgun (WGS) entry which is preliminary data.</text>
</comment>
<feature type="domain" description="Helicase ATP-binding" evidence="17">
    <location>
        <begin position="373"/>
        <end position="591"/>
    </location>
</feature>
<keyword evidence="4 16" id="KW-0812">Transmembrane</keyword>
<feature type="domain" description="DEAD-box RNA helicase Q" evidence="19">
    <location>
        <begin position="341"/>
        <end position="369"/>
    </location>
</feature>
<feature type="compositionally biased region" description="Basic residues" evidence="15">
    <location>
        <begin position="950"/>
        <end position="961"/>
    </location>
</feature>
<dbReference type="Gene3D" id="1.20.1250.20">
    <property type="entry name" value="MFS general substrate transporter like domains"/>
    <property type="match status" value="1"/>
</dbReference>
<evidence type="ECO:0000256" key="2">
    <source>
        <dbReference type="ARBA" id="ARBA00007015"/>
    </source>
</evidence>
<evidence type="ECO:0000259" key="19">
    <source>
        <dbReference type="PROSITE" id="PS51195"/>
    </source>
</evidence>
<dbReference type="EMBL" id="AWUE01015852">
    <property type="protein sequence ID" value="OMO95308.1"/>
    <property type="molecule type" value="Genomic_DNA"/>
</dbReference>
<feature type="coiled-coil region" evidence="14">
    <location>
        <begin position="814"/>
        <end position="864"/>
    </location>
</feature>
<keyword evidence="3" id="KW-0813">Transport</keyword>
<evidence type="ECO:0000256" key="14">
    <source>
        <dbReference type="SAM" id="Coils"/>
    </source>
</evidence>